<evidence type="ECO:0000313" key="1">
    <source>
        <dbReference type="EMBL" id="OIO65003.1"/>
    </source>
</evidence>
<dbReference type="EMBL" id="MNWX01000031">
    <property type="protein sequence ID" value="OIO65003.1"/>
    <property type="molecule type" value="Genomic_DNA"/>
</dbReference>
<accession>A0A1J4XUM6</accession>
<name>A0A1J4XUM6_9BACT</name>
<evidence type="ECO:0000313" key="2">
    <source>
        <dbReference type="Proteomes" id="UP000182693"/>
    </source>
</evidence>
<sequence>MKKNIENIRELISFVWYNQFSDFYRKKYQVAGFDEKDVLNPKNFDKLPFLTRQELESVSPDERLFIDPQEVQFVAYTSGTSSGRPMITYFTRVDDYYFDPTLSLGVRRLLIIHPPLNKHFHLTFVQQCIQSKNKSFPVFADYQNLANSAVIAAEIRADAVYATPTIALMFGEFLRKYYDPKKIKLLALGSETLTSTHRNRLKTIYPNAQIADLYGSAEIGQYIFYPCPKIVAEEKSWFHVLQPPLIKAEIIEGELVITYANNKAMPLIRYRTSDYFEIVSNNCGCGIKGPIFAWSGRKGVDKVKVAGVEIKIEDVERVFNKISHLTGDKYQLHFYESRDESGIKIVVEIIEPATVLKILPPENVKETIINHLMNNWHLSSTAKLKDVTDRGLFLTPEVKFVKEFSFKSAKTKHLVSHLSENN</sequence>
<organism evidence="1 2">
    <name type="scientific">Candidatus Wolfebacteria bacterium CG1_02_39_135</name>
    <dbReference type="NCBI Taxonomy" id="1805425"/>
    <lineage>
        <taxon>Bacteria</taxon>
        <taxon>Candidatus Wolfeibacteriota</taxon>
    </lineage>
</organism>
<dbReference type="PANTHER" id="PTHR43845">
    <property type="entry name" value="BLR5969 PROTEIN"/>
    <property type="match status" value="1"/>
</dbReference>
<gene>
    <name evidence="1" type="ORF">AUJ30_01650</name>
</gene>
<dbReference type="PANTHER" id="PTHR43845:SF1">
    <property type="entry name" value="BLR5969 PROTEIN"/>
    <property type="match status" value="1"/>
</dbReference>
<dbReference type="AlphaFoldDB" id="A0A1J4XUM6"/>
<proteinExistence type="predicted"/>
<reference evidence="1 2" key="1">
    <citation type="journal article" date="2016" name="Environ. Microbiol.">
        <title>Genomic resolution of a cold subsurface aquifer community provides metabolic insights for novel microbes adapted to high CO concentrations.</title>
        <authorList>
            <person name="Probst A.J."/>
            <person name="Castelle C.J."/>
            <person name="Singh A."/>
            <person name="Brown C.T."/>
            <person name="Anantharaman K."/>
            <person name="Sharon I."/>
            <person name="Hug L.A."/>
            <person name="Burstein D."/>
            <person name="Emerson J.B."/>
            <person name="Thomas B.C."/>
            <person name="Banfield J.F."/>
        </authorList>
    </citation>
    <scope>NUCLEOTIDE SEQUENCE [LARGE SCALE GENOMIC DNA]</scope>
    <source>
        <strain evidence="1">CG1_02_39_135</strain>
    </source>
</reference>
<evidence type="ECO:0008006" key="3">
    <source>
        <dbReference type="Google" id="ProtNLM"/>
    </source>
</evidence>
<dbReference type="STRING" id="1805425.AUJ30_01650"/>
<protein>
    <recommendedName>
        <fullName evidence="3">AMP-dependent synthetase/ligase domain-containing protein</fullName>
    </recommendedName>
</protein>
<dbReference type="SUPFAM" id="SSF56801">
    <property type="entry name" value="Acetyl-CoA synthetase-like"/>
    <property type="match status" value="1"/>
</dbReference>
<dbReference type="InterPro" id="IPR042099">
    <property type="entry name" value="ANL_N_sf"/>
</dbReference>
<comment type="caution">
    <text evidence="1">The sequence shown here is derived from an EMBL/GenBank/DDBJ whole genome shotgun (WGS) entry which is preliminary data.</text>
</comment>
<dbReference type="Gene3D" id="3.40.50.12780">
    <property type="entry name" value="N-terminal domain of ligase-like"/>
    <property type="match status" value="1"/>
</dbReference>
<dbReference type="Proteomes" id="UP000182693">
    <property type="component" value="Unassembled WGS sequence"/>
</dbReference>